<dbReference type="Proteomes" id="UP001075704">
    <property type="component" value="Unassembled WGS sequence"/>
</dbReference>
<dbReference type="Proteomes" id="UP000286270">
    <property type="component" value="Unassembled WGS sequence"/>
</dbReference>
<dbReference type="AlphaFoldDB" id="A0A081TYF7"/>
<dbReference type="EMBL" id="JMZZ02000107">
    <property type="protein sequence ID" value="KFX74819.1"/>
    <property type="molecule type" value="Genomic_DNA"/>
</dbReference>
<dbReference type="EMBL" id="QSDG01000006">
    <property type="protein sequence ID" value="RGY69422.1"/>
    <property type="molecule type" value="Genomic_DNA"/>
</dbReference>
<dbReference type="Proteomes" id="UP000266644">
    <property type="component" value="Unassembled WGS sequence"/>
</dbReference>
<dbReference type="EMBL" id="JAPTZU010000001">
    <property type="protein sequence ID" value="MCZ2686026.1"/>
    <property type="molecule type" value="Genomic_DNA"/>
</dbReference>
<reference evidence="2" key="5">
    <citation type="submission" date="2022-12" db="EMBL/GenBank/DDBJ databases">
        <title>Development of a Multilocus Sequence Typing Scheme for Bacteroides fragilis Based on Whole Genome Sequencing Data and Clinical Application.</title>
        <authorList>
            <person name="Nielsen F.D."/>
            <person name="Justesen U.S."/>
        </authorList>
    </citation>
    <scope>NUCLEOTIDE SEQUENCE</scope>
    <source>
        <strain evidence="3">BF_AM_ODE_DK_2015_4</strain>
        <strain evidence="2">BF_BC_ODE_DK_2015_2</strain>
    </source>
</reference>
<reference evidence="8 9" key="3">
    <citation type="submission" date="2018-08" db="EMBL/GenBank/DDBJ databases">
        <title>A genome reference for cultivated species of the human gut microbiota.</title>
        <authorList>
            <person name="Zou Y."/>
            <person name="Xue W."/>
            <person name="Luo G."/>
        </authorList>
    </citation>
    <scope>NUCLEOTIDE SEQUENCE [LARGE SCALE GENOMIC DNA]</scope>
    <source>
        <strain evidence="5 10">AF14-26</strain>
        <strain evidence="7 8">AM18-6</strain>
        <strain evidence="6 9">OF01-1</strain>
    </source>
</reference>
<evidence type="ECO:0000313" key="5">
    <source>
        <dbReference type="EMBL" id="RGV50424.1"/>
    </source>
</evidence>
<dbReference type="EMBL" id="QRJE01000036">
    <property type="protein sequence ID" value="RHH07243.1"/>
    <property type="molecule type" value="Genomic_DNA"/>
</dbReference>
<sequence length="134" mass="15869">MIKQDYLIRMIQEIISLIVNMILNKKKFRKDEWTEYDCLTRQILGLPQEQLQSMNPDELIDHYEGDPNRMGKIELAAMTLLKISDEMESNILQKSKLRQDGLTLLKYVQKESSTFSIQRTDLIRMIEINECLKM</sequence>
<evidence type="ECO:0000313" key="8">
    <source>
        <dbReference type="Proteomes" id="UP000266644"/>
    </source>
</evidence>
<dbReference type="EMBL" id="JAPUAC010000007">
    <property type="protein sequence ID" value="MCZ2654721.1"/>
    <property type="molecule type" value="Genomic_DNA"/>
</dbReference>
<name>A0A081TYF7_BACFG</name>
<dbReference type="EMBL" id="QRZH01000016">
    <property type="protein sequence ID" value="RGV50424.1"/>
    <property type="molecule type" value="Genomic_DNA"/>
</dbReference>
<evidence type="ECO:0000313" key="10">
    <source>
        <dbReference type="Proteomes" id="UP000286270"/>
    </source>
</evidence>
<evidence type="ECO:0000313" key="4">
    <source>
        <dbReference type="EMBL" id="QKH83252.1"/>
    </source>
</evidence>
<dbReference type="GeneID" id="99672015"/>
<accession>A0A081TYF7</accession>
<reference evidence="1" key="1">
    <citation type="book" date="2014" name="THE 24TH EUROPEAN CONGRESS OF CLINICAL MICROBIOLOGY AND INFECTIOUS DISEASES" publisher="ECCMID 2014" city="Barcelona, Spain">
        <title>Identification of resistance genes in three multidrug-resistant Bacteroides fragilis isolates by whole genome sequencing.</title>
        <editorList>
            <person name="Unknown"/>
            <person name="A."/>
        </editorList>
        <authorList>
            <person name="Sydenham T.V."/>
            <person name="Hasman H."/>
            <person name="Wang M."/>
            <person name="Soki J."/>
            <person name="Nagy E."/>
            <person name="Justesen U.S."/>
        </authorList>
    </citation>
    <scope>NUCLEOTIDE SEQUENCE</scope>
    <source>
        <strain evidence="1">DCMOUH0018B</strain>
    </source>
</reference>
<dbReference type="Proteomes" id="UP000284614">
    <property type="component" value="Unassembled WGS sequence"/>
</dbReference>
<dbReference type="EMBL" id="CP054003">
    <property type="protein sequence ID" value="QKH83252.1"/>
    <property type="molecule type" value="Genomic_DNA"/>
</dbReference>
<dbReference type="Proteomes" id="UP001079672">
    <property type="component" value="Unassembled WGS sequence"/>
</dbReference>
<gene>
    <name evidence="7" type="ORF">DW228_19710</name>
    <name evidence="5" type="ORF">DWW08_16840</name>
    <name evidence="6" type="ORF">DXA27_08775</name>
    <name evidence="1" type="ORF">EE52_0209610</name>
    <name evidence="4" type="ORF">FOC69_02305</name>
    <name evidence="2" type="ORF">O1422_11175</name>
    <name evidence="3" type="ORF">O1433_00685</name>
</gene>
<dbReference type="Proteomes" id="UP000501467">
    <property type="component" value="Chromosome"/>
</dbReference>
<evidence type="ECO:0000313" key="2">
    <source>
        <dbReference type="EMBL" id="MCZ2654721.1"/>
    </source>
</evidence>
<reference evidence="1" key="2">
    <citation type="submission" date="2014-07" db="EMBL/GenBank/DDBJ databases">
        <title>Genetics and epidemiology of antimicrobial resistance in B. fragilis group.</title>
        <authorList>
            <person name="Sydenham T.V."/>
            <person name="Hasman H."/>
            <person name="Kemp M."/>
            <person name="Justesen U.S."/>
        </authorList>
    </citation>
    <scope>NUCLEOTIDE SEQUENCE [LARGE SCALE GENOMIC DNA]</scope>
    <source>
        <strain evidence="1">DCMOUH0018B</strain>
    </source>
</reference>
<evidence type="ECO:0000313" key="7">
    <source>
        <dbReference type="EMBL" id="RHH07243.1"/>
    </source>
</evidence>
<evidence type="ECO:0000313" key="6">
    <source>
        <dbReference type="EMBL" id="RGY69422.1"/>
    </source>
</evidence>
<evidence type="ECO:0000313" key="3">
    <source>
        <dbReference type="EMBL" id="MCZ2686026.1"/>
    </source>
</evidence>
<evidence type="ECO:0000313" key="1">
    <source>
        <dbReference type="EMBL" id="KFX74819.1"/>
    </source>
</evidence>
<protein>
    <submittedName>
        <fullName evidence="1">Uncharacterized protein</fullName>
    </submittedName>
</protein>
<evidence type="ECO:0000313" key="9">
    <source>
        <dbReference type="Proteomes" id="UP000284614"/>
    </source>
</evidence>
<dbReference type="RefSeq" id="WP_005778212.1">
    <property type="nucleotide sequence ID" value="NZ_CABJEQ010000001.1"/>
</dbReference>
<proteinExistence type="predicted"/>
<organism evidence="1">
    <name type="scientific">Bacteroides fragilis</name>
    <dbReference type="NCBI Taxonomy" id="817"/>
    <lineage>
        <taxon>Bacteria</taxon>
        <taxon>Pseudomonadati</taxon>
        <taxon>Bacteroidota</taxon>
        <taxon>Bacteroidia</taxon>
        <taxon>Bacteroidales</taxon>
        <taxon>Bacteroidaceae</taxon>
        <taxon>Bacteroides</taxon>
    </lineage>
</organism>
<evidence type="ECO:0000313" key="11">
    <source>
        <dbReference type="Proteomes" id="UP000501467"/>
    </source>
</evidence>
<reference evidence="4 11" key="4">
    <citation type="submission" date="2020-05" db="EMBL/GenBank/DDBJ databases">
        <title>FDA dAtabase for Regulatory Grade micrObial Sequences (FDA-ARGOS): Supporting development and validation of Infectious Disease Dx tests.</title>
        <authorList>
            <person name="Bojja K."/>
            <person name="Kessler A."/>
            <person name="Tallon L."/>
            <person name="Sadzewicz L."/>
            <person name="Zhao X."/>
            <person name="Vavikolanu K."/>
            <person name="Mehta A."/>
            <person name="Aluvathingal J."/>
            <person name="Nadendla S."/>
            <person name="Myers T."/>
            <person name="Yan Y."/>
            <person name="Sichtig H."/>
        </authorList>
    </citation>
    <scope>NUCLEOTIDE SEQUENCE [LARGE SCALE GENOMIC DNA]</scope>
    <source>
        <strain evidence="4 11">FDAARGOS_763</strain>
    </source>
</reference>
<dbReference type="PATRIC" id="fig|817.52.peg.1201"/>